<dbReference type="Gene3D" id="1.10.10.10">
    <property type="entry name" value="Winged helix-like DNA-binding domain superfamily/Winged helix DNA-binding domain"/>
    <property type="match status" value="1"/>
</dbReference>
<dbReference type="SUPFAM" id="SSF46785">
    <property type="entry name" value="Winged helix' DNA-binding domain"/>
    <property type="match status" value="1"/>
</dbReference>
<dbReference type="PANTHER" id="PTHR38465">
    <property type="entry name" value="HTH-TYPE TRANSCRIPTIONAL REGULATOR MJ1563-RELATED"/>
    <property type="match status" value="1"/>
</dbReference>
<evidence type="ECO:0000313" key="5">
    <source>
        <dbReference type="EMBL" id="HIV75871.1"/>
    </source>
</evidence>
<protein>
    <recommendedName>
        <fullName evidence="4">HTH-type transcriptional regulator</fullName>
    </recommendedName>
</protein>
<evidence type="ECO:0000256" key="1">
    <source>
        <dbReference type="ARBA" id="ARBA00023015"/>
    </source>
</evidence>
<evidence type="ECO:0000256" key="2">
    <source>
        <dbReference type="ARBA" id="ARBA00023125"/>
    </source>
</evidence>
<keyword evidence="2 4" id="KW-0238">DNA-binding</keyword>
<dbReference type="InterPro" id="IPR036390">
    <property type="entry name" value="WH_DNA-bd_sf"/>
</dbReference>
<dbReference type="PANTHER" id="PTHR38465:SF1">
    <property type="entry name" value="HTH-TYPE TRANSCRIPTIONAL REGULATOR MJ1563-RELATED"/>
    <property type="match status" value="1"/>
</dbReference>
<dbReference type="AlphaFoldDB" id="A0A9D1PNU5"/>
<gene>
    <name evidence="5" type="ORF">H9895_12410</name>
</gene>
<comment type="caution">
    <text evidence="5">The sequence shown here is derived from an EMBL/GenBank/DDBJ whole genome shotgun (WGS) entry which is preliminary data.</text>
</comment>
<evidence type="ECO:0000313" key="6">
    <source>
        <dbReference type="Proteomes" id="UP000823937"/>
    </source>
</evidence>
<accession>A0A9D1PNU5</accession>
<dbReference type="Proteomes" id="UP000823937">
    <property type="component" value="Unassembled WGS sequence"/>
</dbReference>
<proteinExistence type="inferred from homology"/>
<dbReference type="PIRSF" id="PIRSF006707">
    <property type="entry name" value="MJ1563"/>
    <property type="match status" value="1"/>
</dbReference>
<evidence type="ECO:0000256" key="3">
    <source>
        <dbReference type="ARBA" id="ARBA00023163"/>
    </source>
</evidence>
<dbReference type="InterPro" id="IPR026282">
    <property type="entry name" value="MJ1563"/>
</dbReference>
<dbReference type="InterPro" id="IPR036388">
    <property type="entry name" value="WH-like_DNA-bd_sf"/>
</dbReference>
<reference evidence="5" key="2">
    <citation type="submission" date="2021-04" db="EMBL/GenBank/DDBJ databases">
        <authorList>
            <person name="Gilroy R."/>
        </authorList>
    </citation>
    <scope>NUCLEOTIDE SEQUENCE</scope>
    <source>
        <strain evidence="5">CHK169-2315</strain>
    </source>
</reference>
<name>A0A9D1PNU5_9BACI</name>
<dbReference type="InterPro" id="IPR052362">
    <property type="entry name" value="HTH-GbsR_regulator"/>
</dbReference>
<keyword evidence="3 4" id="KW-0804">Transcription</keyword>
<organism evidence="5 6">
    <name type="scientific">Candidatus Pseudogracilibacillus intestinigallinarum</name>
    <dbReference type="NCBI Taxonomy" id="2838742"/>
    <lineage>
        <taxon>Bacteria</taxon>
        <taxon>Bacillati</taxon>
        <taxon>Bacillota</taxon>
        <taxon>Bacilli</taxon>
        <taxon>Bacillales</taxon>
        <taxon>Bacillaceae</taxon>
        <taxon>Pseudogracilibacillus</taxon>
    </lineage>
</organism>
<sequence length="185" mass="21581">MTLSNNDQALHNIEEAEGEIINAIAETMDVYGVTPSIGRLYATMYFRDQMTLDEMRDELGLSKPSMSTGVRKLQDIDMVKKVYQRGSRKHVYQAEKDFFNTFIGFFCQMWEREINTNTVAIQRSKDLLQKVIDDEAVSSIIKKDATEKLHQIEGSMQYYEWLNNLVKSIRNEEIYNFIPKHPPQK</sequence>
<keyword evidence="1 4" id="KW-0805">Transcription regulation</keyword>
<dbReference type="GO" id="GO:0003677">
    <property type="term" value="F:DNA binding"/>
    <property type="evidence" value="ECO:0007669"/>
    <property type="project" value="UniProtKB-UniRule"/>
</dbReference>
<reference evidence="5" key="1">
    <citation type="journal article" date="2021" name="PeerJ">
        <title>Extensive microbial diversity within the chicken gut microbiome revealed by metagenomics and culture.</title>
        <authorList>
            <person name="Gilroy R."/>
            <person name="Ravi A."/>
            <person name="Getino M."/>
            <person name="Pursley I."/>
            <person name="Horton D.L."/>
            <person name="Alikhan N.F."/>
            <person name="Baker D."/>
            <person name="Gharbi K."/>
            <person name="Hall N."/>
            <person name="Watson M."/>
            <person name="Adriaenssens E.M."/>
            <person name="Foster-Nyarko E."/>
            <person name="Jarju S."/>
            <person name="Secka A."/>
            <person name="Antonio M."/>
            <person name="Oren A."/>
            <person name="Chaudhuri R.R."/>
            <person name="La Ragione R."/>
            <person name="Hildebrand F."/>
            <person name="Pallen M.J."/>
        </authorList>
    </citation>
    <scope>NUCLEOTIDE SEQUENCE</scope>
    <source>
        <strain evidence="5">CHK169-2315</strain>
    </source>
</reference>
<comment type="similarity">
    <text evidence="4">Belongs to the GbsR family.</text>
</comment>
<dbReference type="NCBIfam" id="NF047500">
    <property type="entry name" value="choline_R_CudC"/>
    <property type="match status" value="1"/>
</dbReference>
<evidence type="ECO:0000256" key="4">
    <source>
        <dbReference type="PIRNR" id="PIRNR006707"/>
    </source>
</evidence>
<dbReference type="EMBL" id="DXHX01000175">
    <property type="protein sequence ID" value="HIV75871.1"/>
    <property type="molecule type" value="Genomic_DNA"/>
</dbReference>